<keyword evidence="1" id="KW-0732">Signal</keyword>
<comment type="caution">
    <text evidence="2">The sequence shown here is derived from an EMBL/GenBank/DDBJ whole genome shotgun (WGS) entry which is preliminary data.</text>
</comment>
<dbReference type="PROSITE" id="PS51257">
    <property type="entry name" value="PROKAR_LIPOPROTEIN"/>
    <property type="match status" value="1"/>
</dbReference>
<reference evidence="2" key="2">
    <citation type="submission" date="2020-09" db="EMBL/GenBank/DDBJ databases">
        <authorList>
            <person name="Sun Q."/>
            <person name="Zhou Y."/>
        </authorList>
    </citation>
    <scope>NUCLEOTIDE SEQUENCE</scope>
    <source>
        <strain evidence="2">CGMCC 1.12187</strain>
    </source>
</reference>
<organism evidence="2 3">
    <name type="scientific">Kocuria dechangensis</name>
    <dbReference type="NCBI Taxonomy" id="1176249"/>
    <lineage>
        <taxon>Bacteria</taxon>
        <taxon>Bacillati</taxon>
        <taxon>Actinomycetota</taxon>
        <taxon>Actinomycetes</taxon>
        <taxon>Micrococcales</taxon>
        <taxon>Micrococcaceae</taxon>
        <taxon>Kocuria</taxon>
    </lineage>
</organism>
<dbReference type="AlphaFoldDB" id="A0A917GGW0"/>
<reference evidence="2" key="1">
    <citation type="journal article" date="2014" name="Int. J. Syst. Evol. Microbiol.">
        <title>Complete genome sequence of Corynebacterium casei LMG S-19264T (=DSM 44701T), isolated from a smear-ripened cheese.</title>
        <authorList>
            <consortium name="US DOE Joint Genome Institute (JGI-PGF)"/>
            <person name="Walter F."/>
            <person name="Albersmeier A."/>
            <person name="Kalinowski J."/>
            <person name="Ruckert C."/>
        </authorList>
    </citation>
    <scope>NUCLEOTIDE SEQUENCE</scope>
    <source>
        <strain evidence="2">CGMCC 1.12187</strain>
    </source>
</reference>
<evidence type="ECO:0000313" key="3">
    <source>
        <dbReference type="Proteomes" id="UP000638848"/>
    </source>
</evidence>
<dbReference type="Proteomes" id="UP000638848">
    <property type="component" value="Unassembled WGS sequence"/>
</dbReference>
<dbReference type="RefSeq" id="WP_188534233.1">
    <property type="nucleotide sequence ID" value="NZ_BMEQ01000002.1"/>
</dbReference>
<feature type="signal peptide" evidence="1">
    <location>
        <begin position="1"/>
        <end position="29"/>
    </location>
</feature>
<evidence type="ECO:0000313" key="2">
    <source>
        <dbReference type="EMBL" id="GGG45425.1"/>
    </source>
</evidence>
<sequence length="139" mass="13294">MDTRRGRAIIATGAVAAGLFSLGCVPPEAAPEVPPLASPAAGPAGSGTADRLSVEVAQAAGGQVALTTPGGPAPGLEHDWVLVGGALAAPLEGSLEGAGATVPSLPDGRYTVVVTARDATGLVNTGTTSFTVADGALVA</sequence>
<accession>A0A917GGW0</accession>
<gene>
    <name evidence="2" type="ORF">GCM10011374_04640</name>
</gene>
<feature type="chain" id="PRO_5036857546" evidence="1">
    <location>
        <begin position="30"/>
        <end position="139"/>
    </location>
</feature>
<protein>
    <submittedName>
        <fullName evidence="2">Uncharacterized protein</fullName>
    </submittedName>
</protein>
<proteinExistence type="predicted"/>
<dbReference type="EMBL" id="BMEQ01000002">
    <property type="protein sequence ID" value="GGG45425.1"/>
    <property type="molecule type" value="Genomic_DNA"/>
</dbReference>
<name>A0A917GGW0_9MICC</name>
<evidence type="ECO:0000256" key="1">
    <source>
        <dbReference type="SAM" id="SignalP"/>
    </source>
</evidence>
<keyword evidence="3" id="KW-1185">Reference proteome</keyword>